<proteinExistence type="predicted"/>
<sequence>MKAILCVRLREILYKSVTTTVWKEESKLDLTRTERAMEGPDA</sequence>
<organism evidence="1">
    <name type="scientific">Anguilla anguilla</name>
    <name type="common">European freshwater eel</name>
    <name type="synonym">Muraena anguilla</name>
    <dbReference type="NCBI Taxonomy" id="7936"/>
    <lineage>
        <taxon>Eukaryota</taxon>
        <taxon>Metazoa</taxon>
        <taxon>Chordata</taxon>
        <taxon>Craniata</taxon>
        <taxon>Vertebrata</taxon>
        <taxon>Euteleostomi</taxon>
        <taxon>Actinopterygii</taxon>
        <taxon>Neopterygii</taxon>
        <taxon>Teleostei</taxon>
        <taxon>Anguilliformes</taxon>
        <taxon>Anguillidae</taxon>
        <taxon>Anguilla</taxon>
    </lineage>
</organism>
<protein>
    <submittedName>
        <fullName evidence="1">Uncharacterized protein</fullName>
    </submittedName>
</protein>
<dbReference type="EMBL" id="GBXM01090221">
    <property type="protein sequence ID" value="JAH18356.1"/>
    <property type="molecule type" value="Transcribed_RNA"/>
</dbReference>
<evidence type="ECO:0000313" key="1">
    <source>
        <dbReference type="EMBL" id="JAH18356.1"/>
    </source>
</evidence>
<reference evidence="1" key="2">
    <citation type="journal article" date="2015" name="Fish Shellfish Immunol.">
        <title>Early steps in the European eel (Anguilla anguilla)-Vibrio vulnificus interaction in the gills: Role of the RtxA13 toxin.</title>
        <authorList>
            <person name="Callol A."/>
            <person name="Pajuelo D."/>
            <person name="Ebbesson L."/>
            <person name="Teles M."/>
            <person name="MacKenzie S."/>
            <person name="Amaro C."/>
        </authorList>
    </citation>
    <scope>NUCLEOTIDE SEQUENCE</scope>
</reference>
<accession>A0A0E9QN59</accession>
<dbReference type="AlphaFoldDB" id="A0A0E9QN59"/>
<name>A0A0E9QN59_ANGAN</name>
<reference evidence="1" key="1">
    <citation type="submission" date="2014-11" db="EMBL/GenBank/DDBJ databases">
        <authorList>
            <person name="Amaro Gonzalez C."/>
        </authorList>
    </citation>
    <scope>NUCLEOTIDE SEQUENCE</scope>
</reference>